<comment type="caution">
    <text evidence="2">The sequence shown here is derived from an EMBL/GenBank/DDBJ whole genome shotgun (WGS) entry which is preliminary data.</text>
</comment>
<feature type="domain" description="HEPN AbiJ-N-terminal" evidence="1">
    <location>
        <begin position="4"/>
        <end position="145"/>
    </location>
</feature>
<proteinExistence type="predicted"/>
<evidence type="ECO:0000313" key="2">
    <source>
        <dbReference type="EMBL" id="MDQ2102516.1"/>
    </source>
</evidence>
<sequence length="263" mass="28795">MQGRFSDRHGYRRTEQEIVVREDAPEGLRFAIPLIAQDAGMSPGAMRKVICAVLLVRPDPSNWSEYPNIWDEVNGLIEDCPWFKVYDIAEAIHAAFAAQYSGGADIFQERLNGYLRENGIGWQMTDGRIVYRGSEVFTEATREAAAVLAQTGRSAAANEVHEALADISRRPKPDVTGAIQHSIAALECTARNVTGAPNLTLGRLVPRLALTPPLDTAVEKLWGYASERARHVREGQAVSSEEAELVVSVACAVCTFLSKQGRS</sequence>
<protein>
    <recommendedName>
        <fullName evidence="1">HEPN AbiJ-N-terminal domain-containing protein</fullName>
    </recommendedName>
</protein>
<evidence type="ECO:0000259" key="1">
    <source>
        <dbReference type="Pfam" id="PF18863"/>
    </source>
</evidence>
<organism evidence="2 3">
    <name type="scientific">Azospirillum isscasi</name>
    <dbReference type="NCBI Taxonomy" id="3053926"/>
    <lineage>
        <taxon>Bacteria</taxon>
        <taxon>Pseudomonadati</taxon>
        <taxon>Pseudomonadota</taxon>
        <taxon>Alphaproteobacteria</taxon>
        <taxon>Rhodospirillales</taxon>
        <taxon>Azospirillaceae</taxon>
        <taxon>Azospirillum</taxon>
    </lineage>
</organism>
<dbReference type="Proteomes" id="UP001227317">
    <property type="component" value="Unassembled WGS sequence"/>
</dbReference>
<evidence type="ECO:0000313" key="3">
    <source>
        <dbReference type="Proteomes" id="UP001227317"/>
    </source>
</evidence>
<dbReference type="InterPro" id="IPR049503">
    <property type="entry name" value="AbiJ_NTD4"/>
</dbReference>
<dbReference type="Pfam" id="PF18863">
    <property type="entry name" value="AbiJ_NTD4"/>
    <property type="match status" value="1"/>
</dbReference>
<keyword evidence="3" id="KW-1185">Reference proteome</keyword>
<reference evidence="2 3" key="1">
    <citation type="submission" date="2023-06" db="EMBL/GenBank/DDBJ databases">
        <title>Azospirillum isscasensis sp.nov, a bacterium isolated from rhizosphere soil of rice.</title>
        <authorList>
            <person name="Wang H."/>
        </authorList>
    </citation>
    <scope>NUCLEOTIDE SEQUENCE [LARGE SCALE GENOMIC DNA]</scope>
    <source>
        <strain evidence="2 3">C340-1</strain>
    </source>
</reference>
<name>A0ABU0WE89_9PROT</name>
<dbReference type="RefSeq" id="WP_306704703.1">
    <property type="nucleotide sequence ID" value="NZ_JAUJFI010000024.1"/>
</dbReference>
<gene>
    <name evidence="2" type="ORF">QSG27_07390</name>
</gene>
<accession>A0ABU0WE89</accession>
<dbReference type="EMBL" id="JAUJFI010000024">
    <property type="protein sequence ID" value="MDQ2102516.1"/>
    <property type="molecule type" value="Genomic_DNA"/>
</dbReference>